<evidence type="ECO:0000256" key="6">
    <source>
        <dbReference type="SAM" id="Phobius"/>
    </source>
</evidence>
<evidence type="ECO:0000313" key="8">
    <source>
        <dbReference type="Proteomes" id="UP000054558"/>
    </source>
</evidence>
<evidence type="ECO:0000256" key="1">
    <source>
        <dbReference type="ARBA" id="ARBA00004141"/>
    </source>
</evidence>
<keyword evidence="8" id="KW-1185">Reference proteome</keyword>
<feature type="transmembrane region" description="Helical" evidence="6">
    <location>
        <begin position="61"/>
        <end position="79"/>
    </location>
</feature>
<dbReference type="InterPro" id="IPR037185">
    <property type="entry name" value="EmrE-like"/>
</dbReference>
<name>A0A1Y1HWU4_KLENI</name>
<comment type="subcellular location">
    <subcellularLocation>
        <location evidence="1">Membrane</location>
        <topology evidence="1">Multi-pass membrane protein</topology>
    </subcellularLocation>
</comment>
<dbReference type="OrthoDB" id="419167at2759"/>
<reference evidence="7 8" key="1">
    <citation type="journal article" date="2014" name="Nat. Commun.">
        <title>Klebsormidium flaccidum genome reveals primary factors for plant terrestrial adaptation.</title>
        <authorList>
            <person name="Hori K."/>
            <person name="Maruyama F."/>
            <person name="Fujisawa T."/>
            <person name="Togashi T."/>
            <person name="Yamamoto N."/>
            <person name="Seo M."/>
            <person name="Sato S."/>
            <person name="Yamada T."/>
            <person name="Mori H."/>
            <person name="Tajima N."/>
            <person name="Moriyama T."/>
            <person name="Ikeuchi M."/>
            <person name="Watanabe M."/>
            <person name="Wada H."/>
            <person name="Kobayashi K."/>
            <person name="Saito M."/>
            <person name="Masuda T."/>
            <person name="Sasaki-Sekimoto Y."/>
            <person name="Mashiguchi K."/>
            <person name="Awai K."/>
            <person name="Shimojima M."/>
            <person name="Masuda S."/>
            <person name="Iwai M."/>
            <person name="Nobusawa T."/>
            <person name="Narise T."/>
            <person name="Kondo S."/>
            <person name="Saito H."/>
            <person name="Sato R."/>
            <person name="Murakawa M."/>
            <person name="Ihara Y."/>
            <person name="Oshima-Yamada Y."/>
            <person name="Ohtaka K."/>
            <person name="Satoh M."/>
            <person name="Sonobe K."/>
            <person name="Ishii M."/>
            <person name="Ohtani R."/>
            <person name="Kanamori-Sato M."/>
            <person name="Honoki R."/>
            <person name="Miyazaki D."/>
            <person name="Mochizuki H."/>
            <person name="Umetsu J."/>
            <person name="Higashi K."/>
            <person name="Shibata D."/>
            <person name="Kamiya Y."/>
            <person name="Sato N."/>
            <person name="Nakamura Y."/>
            <person name="Tabata S."/>
            <person name="Ida S."/>
            <person name="Kurokawa K."/>
            <person name="Ohta H."/>
        </authorList>
    </citation>
    <scope>NUCLEOTIDE SEQUENCE [LARGE SCALE GENOMIC DNA]</scope>
    <source>
        <strain evidence="7 8">NIES-2285</strain>
    </source>
</reference>
<evidence type="ECO:0000256" key="4">
    <source>
        <dbReference type="ARBA" id="ARBA00022989"/>
    </source>
</evidence>
<feature type="transmembrane region" description="Helical" evidence="6">
    <location>
        <begin position="22"/>
        <end position="41"/>
    </location>
</feature>
<keyword evidence="5 6" id="KW-0472">Membrane</keyword>
<evidence type="ECO:0000313" key="7">
    <source>
        <dbReference type="EMBL" id="GAQ80976.1"/>
    </source>
</evidence>
<feature type="transmembrane region" description="Helical" evidence="6">
    <location>
        <begin position="226"/>
        <end position="246"/>
    </location>
</feature>
<keyword evidence="3 6" id="KW-0812">Transmembrane</keyword>
<dbReference type="PANTHER" id="PTHR10231">
    <property type="entry name" value="NUCLEOTIDE-SUGAR TRANSMEMBRANE TRANSPORTER"/>
    <property type="match status" value="1"/>
</dbReference>
<dbReference type="STRING" id="105231.A0A1Y1HWU4"/>
<dbReference type="GO" id="GO:0015165">
    <property type="term" value="F:pyrimidine nucleotide-sugar transmembrane transporter activity"/>
    <property type="evidence" value="ECO:0007669"/>
    <property type="project" value="InterPro"/>
</dbReference>
<dbReference type="OMA" id="SSCVVMI"/>
<dbReference type="SUPFAM" id="SSF103481">
    <property type="entry name" value="Multidrug resistance efflux transporter EmrE"/>
    <property type="match status" value="1"/>
</dbReference>
<dbReference type="GO" id="GO:0000139">
    <property type="term" value="C:Golgi membrane"/>
    <property type="evidence" value="ECO:0000318"/>
    <property type="project" value="GO_Central"/>
</dbReference>
<accession>A0A1Y1HWU4</accession>
<evidence type="ECO:0000256" key="2">
    <source>
        <dbReference type="ARBA" id="ARBA00006447"/>
    </source>
</evidence>
<organism evidence="7 8">
    <name type="scientific">Klebsormidium nitens</name>
    <name type="common">Green alga</name>
    <name type="synonym">Ulothrix nitens</name>
    <dbReference type="NCBI Taxonomy" id="105231"/>
    <lineage>
        <taxon>Eukaryota</taxon>
        <taxon>Viridiplantae</taxon>
        <taxon>Streptophyta</taxon>
        <taxon>Klebsormidiophyceae</taxon>
        <taxon>Klebsormidiales</taxon>
        <taxon>Klebsormidiaceae</taxon>
        <taxon>Klebsormidium</taxon>
    </lineage>
</organism>
<dbReference type="GO" id="GO:0022857">
    <property type="term" value="F:transmembrane transporter activity"/>
    <property type="evidence" value="ECO:0000318"/>
    <property type="project" value="GO_Central"/>
</dbReference>
<protein>
    <submittedName>
        <fullName evidence="7">Udp-galactose transporter</fullName>
    </submittedName>
</protein>
<keyword evidence="4 6" id="KW-1133">Transmembrane helix</keyword>
<feature type="transmembrane region" description="Helical" evidence="6">
    <location>
        <begin position="130"/>
        <end position="150"/>
    </location>
</feature>
<dbReference type="NCBIfam" id="TIGR00803">
    <property type="entry name" value="nst"/>
    <property type="match status" value="1"/>
</dbReference>
<evidence type="ECO:0000256" key="5">
    <source>
        <dbReference type="ARBA" id="ARBA00023136"/>
    </source>
</evidence>
<proteinExistence type="inferred from homology"/>
<feature type="transmembrane region" description="Helical" evidence="6">
    <location>
        <begin position="157"/>
        <end position="174"/>
    </location>
</feature>
<feature type="transmembrane region" description="Helical" evidence="6">
    <location>
        <begin position="258"/>
        <end position="278"/>
    </location>
</feature>
<sequence>MESGLTKAAPAYASPSTRQMRLFRFLLVFLDCIFIGMQPILVYMCKDADGTFPFNPVSVNFLTEVTKTTFAVGMLLTQARRQTRGERSLLSKQVVVQAARANYLLAVPAGLFAVNNYLKFVMQLYFKPATVKMLGNLKILVIALLLKLVMRRRFSTLQWEALCLLLIGISVNQIPTQSNSDGPVQALPLAGYLCTLLTLTIPSTASVYNEYTLKKNFETSVHLQNLFLYSYGLAFNLLGLVAFVLAKPRDGRSVFAGHSAMTMLLVANNAMQGILGSFFFKYADTILKKYSSTIATIVTGLASAALFGHTLTINFVLGISIVFISMHQFFSTIPPSKAKVAPEPHAADGLRFSSVAMNGSADKDVALMNMSAGAEEQVPLIHRKDSASMLLPR</sequence>
<dbReference type="PIRSF" id="PIRSF005799">
    <property type="entry name" value="UDP-gal_transpt"/>
    <property type="match status" value="1"/>
</dbReference>
<dbReference type="EMBL" id="DF237016">
    <property type="protein sequence ID" value="GAQ80976.1"/>
    <property type="molecule type" value="Genomic_DNA"/>
</dbReference>
<dbReference type="InterPro" id="IPR007271">
    <property type="entry name" value="Nuc_sug_transpt"/>
</dbReference>
<gene>
    <name evidence="7" type="ORF">KFL_000670340</name>
</gene>
<feature type="transmembrane region" description="Helical" evidence="6">
    <location>
        <begin position="100"/>
        <end position="118"/>
    </location>
</feature>
<feature type="transmembrane region" description="Helical" evidence="6">
    <location>
        <begin position="186"/>
        <end position="205"/>
    </location>
</feature>
<evidence type="ECO:0000256" key="3">
    <source>
        <dbReference type="ARBA" id="ARBA00022692"/>
    </source>
</evidence>
<dbReference type="Proteomes" id="UP000054558">
    <property type="component" value="Unassembled WGS sequence"/>
</dbReference>
<dbReference type="GO" id="GO:0055085">
    <property type="term" value="P:transmembrane transport"/>
    <property type="evidence" value="ECO:0000318"/>
    <property type="project" value="GO_Central"/>
</dbReference>
<comment type="similarity">
    <text evidence="2">Belongs to the nucleotide-sugar transporter family. CMP-Sialate:CMP antiporter (TC 2.A.7.12) subfamily.</text>
</comment>
<dbReference type="AlphaFoldDB" id="A0A1Y1HWU4"/>
<dbReference type="Pfam" id="PF04142">
    <property type="entry name" value="Nuc_sug_transp"/>
    <property type="match status" value="1"/>
</dbReference>